<evidence type="ECO:0000313" key="4">
    <source>
        <dbReference type="EMBL" id="KAL0861740.1"/>
    </source>
</evidence>
<evidence type="ECO:0008006" key="6">
    <source>
        <dbReference type="Google" id="ProtNLM"/>
    </source>
</evidence>
<dbReference type="InterPro" id="IPR043502">
    <property type="entry name" value="DNA/RNA_pol_sf"/>
</dbReference>
<keyword evidence="5" id="KW-1185">Reference proteome</keyword>
<comment type="caution">
    <text evidence="4">The sequence shown here is derived from an EMBL/GenBank/DDBJ whole genome shotgun (WGS) entry which is preliminary data.</text>
</comment>
<dbReference type="InterPro" id="IPR041588">
    <property type="entry name" value="Integrase_H2C2"/>
</dbReference>
<dbReference type="Pfam" id="PF18701">
    <property type="entry name" value="DUF5641"/>
    <property type="match status" value="1"/>
</dbReference>
<dbReference type="PANTHER" id="PTHR47331">
    <property type="entry name" value="PHD-TYPE DOMAIN-CONTAINING PROTEIN"/>
    <property type="match status" value="1"/>
</dbReference>
<dbReference type="Pfam" id="PF17921">
    <property type="entry name" value="Integrase_H2C2"/>
    <property type="match status" value="1"/>
</dbReference>
<name>A0ABR3HAD0_LOXSC</name>
<proteinExistence type="predicted"/>
<dbReference type="InterPro" id="IPR036397">
    <property type="entry name" value="RNaseH_sf"/>
</dbReference>
<protein>
    <recommendedName>
        <fullName evidence="6">Integrase catalytic domain-containing protein</fullName>
    </recommendedName>
</protein>
<feature type="domain" description="DUF5641" evidence="3">
    <location>
        <begin position="921"/>
        <end position="1019"/>
    </location>
</feature>
<organism evidence="4 5">
    <name type="scientific">Loxostege sticticalis</name>
    <name type="common">Beet webworm moth</name>
    <dbReference type="NCBI Taxonomy" id="481309"/>
    <lineage>
        <taxon>Eukaryota</taxon>
        <taxon>Metazoa</taxon>
        <taxon>Ecdysozoa</taxon>
        <taxon>Arthropoda</taxon>
        <taxon>Hexapoda</taxon>
        <taxon>Insecta</taxon>
        <taxon>Pterygota</taxon>
        <taxon>Neoptera</taxon>
        <taxon>Endopterygota</taxon>
        <taxon>Lepidoptera</taxon>
        <taxon>Glossata</taxon>
        <taxon>Ditrysia</taxon>
        <taxon>Pyraloidea</taxon>
        <taxon>Crambidae</taxon>
        <taxon>Pyraustinae</taxon>
        <taxon>Loxostege</taxon>
    </lineage>
</organism>
<dbReference type="SUPFAM" id="SSF56672">
    <property type="entry name" value="DNA/RNA polymerases"/>
    <property type="match status" value="1"/>
</dbReference>
<gene>
    <name evidence="4" type="ORF">ABMA27_009216</name>
</gene>
<dbReference type="Pfam" id="PF00078">
    <property type="entry name" value="RVT_1"/>
    <property type="match status" value="1"/>
</dbReference>
<dbReference type="Gene3D" id="3.30.420.10">
    <property type="entry name" value="Ribonuclease H-like superfamily/Ribonuclease H"/>
    <property type="match status" value="1"/>
</dbReference>
<feature type="domain" description="Integrase zinc-binding" evidence="2">
    <location>
        <begin position="649"/>
        <end position="702"/>
    </location>
</feature>
<reference evidence="4 5" key="1">
    <citation type="submission" date="2024-06" db="EMBL/GenBank/DDBJ databases">
        <title>A chromosome-level genome assembly of beet webworm, Loxostege sticticalis.</title>
        <authorList>
            <person name="Zhang Y."/>
        </authorList>
    </citation>
    <scope>NUCLEOTIDE SEQUENCE [LARGE SCALE GENOMIC DNA]</scope>
    <source>
        <strain evidence="4">AQ026</strain>
        <tissue evidence="4">Whole body</tissue>
    </source>
</reference>
<feature type="domain" description="Reverse transcriptase" evidence="1">
    <location>
        <begin position="78"/>
        <end position="198"/>
    </location>
</feature>
<evidence type="ECO:0000259" key="2">
    <source>
        <dbReference type="Pfam" id="PF17921"/>
    </source>
</evidence>
<accession>A0ABR3HAD0</accession>
<dbReference type="Proteomes" id="UP001549920">
    <property type="component" value="Unassembled WGS sequence"/>
</dbReference>
<evidence type="ECO:0000259" key="3">
    <source>
        <dbReference type="Pfam" id="PF18701"/>
    </source>
</evidence>
<evidence type="ECO:0000313" key="5">
    <source>
        <dbReference type="Proteomes" id="UP001549920"/>
    </source>
</evidence>
<dbReference type="Pfam" id="PF05380">
    <property type="entry name" value="Peptidase_A17"/>
    <property type="match status" value="1"/>
</dbReference>
<evidence type="ECO:0000259" key="1">
    <source>
        <dbReference type="Pfam" id="PF00078"/>
    </source>
</evidence>
<dbReference type="InterPro" id="IPR040676">
    <property type="entry name" value="DUF5641"/>
</dbReference>
<dbReference type="SUPFAM" id="SSF53098">
    <property type="entry name" value="Ribonuclease H-like"/>
    <property type="match status" value="1"/>
</dbReference>
<dbReference type="InterPro" id="IPR000477">
    <property type="entry name" value="RT_dom"/>
</dbReference>
<dbReference type="InterPro" id="IPR008042">
    <property type="entry name" value="Retrotrans_Pao"/>
</dbReference>
<dbReference type="PANTHER" id="PTHR47331:SF4">
    <property type="entry name" value="PEPTIDASE S1 DOMAIN-CONTAINING PROTEIN"/>
    <property type="match status" value="1"/>
</dbReference>
<dbReference type="EMBL" id="JBEUOH010000023">
    <property type="protein sequence ID" value="KAL0861740.1"/>
    <property type="molecule type" value="Genomic_DNA"/>
</dbReference>
<dbReference type="InterPro" id="IPR012337">
    <property type="entry name" value="RNaseH-like_sf"/>
</dbReference>
<sequence length="1026" mass="117747">MNDYIEQGHAKCIDINDYNLNAGNVYFLPHHPVINPNSKTTPVRAVFDASMKTNNGLCLNDIMLNGPVVQRELFDILTLFRTYRYVLLCDIKAMYRQVLVDNEYCCLQNILWRNDQQDSVKCIQLQTVTYGLKSSAFLATRCLMELAHRYADKYPLASFVLQHSVYVDDIQCGSNNIAEIQTIKNELISLMNEGSFSLHKWCSNHNEILQDLTPDLRYFGNINFDKNNLCLKTLGLIYDVASDTLNMQCPVTEVLDKYTKRQMLSFISKFFDPLGLIGPVLVQAKHIMQQIWYANLNWDDVLPEELNEQAVDFAKSLVQMSCISIPRNINVQSSNVIELVGFADASNIAHGCCLYLRVIDSDNIVKVNLLCSKSRINPKNKQLTTPKLELNSALLLAMLARKVYDTLSCKYHVNTFLYSDSQIVIAWLNTEPVKLNMYVANRVAKIQRLCAHFQWGYVNTTDNPADCLSRGMSPNLLETEVGQLWFHGPQYLKNIEYKHCNSQQAISVTDIPELKSISQTCCNTSCSNTNSLYDFIDKYSDIEKLARIMSYVQRFIYNCKQKDEHAKIKGRISPEEMESALHVIIRLDQERHFENDMKILKEKRCLKSNLNSLHPFIDSSGILRVGGRLQNAELTFAQRHPIILPKKSNITKLIILREHLRLKHAGQKLILSNLSEKYWLINASREIKAVVHKCILCFKLKAKSATQIMGSLPRDRVSVTRPFQIVGTDYGGPFYVKQTRIRKPVITKSYIVIFVCFVTKAIHIELASDMTTNTFLACLKRFIARRNKPSKIYCDNASYYKGTRNVLDDLYSLFDSEQHQNSVHDFCCSERIQFHFVPSYSPSVKYHIKRVVGNTVLTYEELYTVLVQIESILNSRPLTPMSIDRDDMTYLSPGHFLTGAPLTSFPELNLVGENIGKLSFWKQCVQMQQNFWKQWNKQYLVMLQNRPKWKGVKPYKQGRCNLQVGTLVILRDENVSPLCWPMGRIVNVMPGKDGKVRALDVKTSKGYIMRTSIMKVCPLPLDIESD</sequence>